<keyword evidence="1" id="KW-0732">Signal</keyword>
<dbReference type="Proteomes" id="UP000051086">
    <property type="component" value="Unassembled WGS sequence"/>
</dbReference>
<dbReference type="PROSITE" id="PS50234">
    <property type="entry name" value="VWFA"/>
    <property type="match status" value="1"/>
</dbReference>
<dbReference type="Proteomes" id="UP000051887">
    <property type="component" value="Unassembled WGS sequence"/>
</dbReference>
<dbReference type="EMBL" id="CYSC01000007">
    <property type="protein sequence ID" value="CUH70549.1"/>
    <property type="molecule type" value="Genomic_DNA"/>
</dbReference>
<evidence type="ECO:0000256" key="1">
    <source>
        <dbReference type="SAM" id="SignalP"/>
    </source>
</evidence>
<dbReference type="OrthoDB" id="9783818at2"/>
<dbReference type="AlphaFoldDB" id="A0A0P1FBG9"/>
<gene>
    <name evidence="3" type="ORF">TL5118_01345</name>
    <name evidence="4" type="ORF">TL5120_00326</name>
</gene>
<feature type="domain" description="VWFA" evidence="2">
    <location>
        <begin position="25"/>
        <end position="204"/>
    </location>
</feature>
<accession>A0A0P1FBG9</accession>
<dbReference type="Gene3D" id="3.40.50.410">
    <property type="entry name" value="von Willebrand factor, type A domain"/>
    <property type="match status" value="1"/>
</dbReference>
<dbReference type="RefSeq" id="WP_058241890.1">
    <property type="nucleotide sequence ID" value="NZ_CYSB01000025.1"/>
</dbReference>
<dbReference type="InterPro" id="IPR036465">
    <property type="entry name" value="vWFA_dom_sf"/>
</dbReference>
<evidence type="ECO:0000259" key="2">
    <source>
        <dbReference type="PROSITE" id="PS50234"/>
    </source>
</evidence>
<dbReference type="InterPro" id="IPR002035">
    <property type="entry name" value="VWF_A"/>
</dbReference>
<sequence>MTRLPTALAVIALMASPLTAQERPAAILVLDGSGSMWGQIDGTAKITIAQDVIGGLMTTLPADLDLGLTVYGHRRKGDCADIETLVMPGPDTRGAITGAVNGIKPKGKTPMADAVVAAAKALRHTEEAATVILVSDGIETCVPDVCAVARALEETGVDFTAHVVGFGVDAPETLAQFQCMADSTGGQFLSAANAAQLSAALTEVAVVDPTPEPAPLPGSLIYSVAEKHGEASRRVDVEWSLLNEDGEQMITAYHVDFGEQDLPEGIYTLTVTRVSDGARQEKQVVIRPNARTEAHFEFEAPLPQVTLLAPQTAAAGATISVDWTGPDAAQDYLDTAPVGAEARTYLTYTYTERGNPTALRVPAQPGDYEIRYVLGDGAQILARVPLTVTPAEFALEAPATAIAGATIDVSWTGSGYDEDYLSIASAGTAPNRYEAYTYVRKGNPAPLLMPTEPGQYEIRYITGQDTSIAVTRQIEVTALAFTLDAPESATAGSTIDVTWTGGGYDGDYLSVAALDAAPNRYEAYSYVRDGNPAPLLMPSAPGTYEIRYINGQDSTIASSRQIEITAFDFSLQGPETASAGSTIDVTWTGGGYDGDYLSVAALDAAPNRYEAYTYVRDGNPAPLLMPSTPGTYEIRYVNGQDSTIATSHQIEITALDFSLDAVGSAPLGATIDVGWTGGGYNDDYLTVAEVGSDGGAYLGYVYVRDGNPLRFRMPVIPGAYELRYINGQDASIAYSQPISLTDVAVTLTAPTSAKAGSAISVRHDGPDYDGDYVTFTEVGANADAYLTYTYTREGSELQVMTPDSPGTYELRYVTANGASRVLARQTFTVE</sequence>
<dbReference type="EMBL" id="CYSB01000025">
    <property type="protein sequence ID" value="CUH65527.1"/>
    <property type="molecule type" value="Genomic_DNA"/>
</dbReference>
<reference evidence="4 6" key="2">
    <citation type="submission" date="2015-09" db="EMBL/GenBank/DDBJ databases">
        <authorList>
            <consortium name="Swine Surveillance"/>
        </authorList>
    </citation>
    <scope>NUCLEOTIDE SEQUENCE [LARGE SCALE GENOMIC DNA]</scope>
    <source>
        <strain evidence="4 6">5120</strain>
    </source>
</reference>
<proteinExistence type="predicted"/>
<dbReference type="SUPFAM" id="SSF53300">
    <property type="entry name" value="vWA-like"/>
    <property type="match status" value="1"/>
</dbReference>
<organism evidence="4 6">
    <name type="scientific">Thalassovita autumnalis</name>
    <dbReference type="NCBI Taxonomy" id="2072972"/>
    <lineage>
        <taxon>Bacteria</taxon>
        <taxon>Pseudomonadati</taxon>
        <taxon>Pseudomonadota</taxon>
        <taxon>Alphaproteobacteria</taxon>
        <taxon>Rhodobacterales</taxon>
        <taxon>Roseobacteraceae</taxon>
        <taxon>Thalassovita</taxon>
    </lineage>
</organism>
<protein>
    <recommendedName>
        <fullName evidence="2">VWFA domain-containing protein</fullName>
    </recommendedName>
</protein>
<evidence type="ECO:0000313" key="3">
    <source>
        <dbReference type="EMBL" id="CUH65527.1"/>
    </source>
</evidence>
<dbReference type="SMART" id="SM00327">
    <property type="entry name" value="VWA"/>
    <property type="match status" value="1"/>
</dbReference>
<feature type="chain" id="PRO_5009792379" description="VWFA domain-containing protein" evidence="1">
    <location>
        <begin position="21"/>
        <end position="830"/>
    </location>
</feature>
<dbReference type="Pfam" id="PF13519">
    <property type="entry name" value="VWA_2"/>
    <property type="match status" value="1"/>
</dbReference>
<evidence type="ECO:0000313" key="5">
    <source>
        <dbReference type="Proteomes" id="UP000051086"/>
    </source>
</evidence>
<evidence type="ECO:0000313" key="6">
    <source>
        <dbReference type="Proteomes" id="UP000051887"/>
    </source>
</evidence>
<feature type="signal peptide" evidence="1">
    <location>
        <begin position="1"/>
        <end position="20"/>
    </location>
</feature>
<evidence type="ECO:0000313" key="4">
    <source>
        <dbReference type="EMBL" id="CUH70549.1"/>
    </source>
</evidence>
<reference evidence="3 5" key="1">
    <citation type="submission" date="2015-09" db="EMBL/GenBank/DDBJ databases">
        <authorList>
            <person name="Rodrigo-Torres L."/>
            <person name="Arahal D.R."/>
        </authorList>
    </citation>
    <scope>NUCLEOTIDE SEQUENCE [LARGE SCALE GENOMIC DNA]</scope>
    <source>
        <strain evidence="3 5">CECT 5118</strain>
    </source>
</reference>
<keyword evidence="5" id="KW-1185">Reference proteome</keyword>
<name>A0A0P1FBG9_9RHOB</name>